<proteinExistence type="predicted"/>
<organism evidence="1 2">
    <name type="scientific">Candidatus Daviesbacteria bacterium GW2011_GWB1_41_5</name>
    <dbReference type="NCBI Taxonomy" id="1618429"/>
    <lineage>
        <taxon>Bacteria</taxon>
        <taxon>Candidatus Daviesiibacteriota</taxon>
    </lineage>
</organism>
<dbReference type="SUPFAM" id="SSF55831">
    <property type="entry name" value="Thymidylate synthase/dCMP hydroxymethylase"/>
    <property type="match status" value="1"/>
</dbReference>
<evidence type="ECO:0000313" key="1">
    <source>
        <dbReference type="EMBL" id="KKS14362.1"/>
    </source>
</evidence>
<dbReference type="InterPro" id="IPR036926">
    <property type="entry name" value="Thymidate_synth/dCMP_Mease_sf"/>
</dbReference>
<accession>A0A0G0WQK2</accession>
<name>A0A0G0WQK2_9BACT</name>
<dbReference type="AlphaFoldDB" id="A0A0G0WQK2"/>
<evidence type="ECO:0008006" key="3">
    <source>
        <dbReference type="Google" id="ProtNLM"/>
    </source>
</evidence>
<reference evidence="1 2" key="1">
    <citation type="journal article" date="2015" name="Nature">
        <title>rRNA introns, odd ribosomes, and small enigmatic genomes across a large radiation of phyla.</title>
        <authorList>
            <person name="Brown C.T."/>
            <person name="Hug L.A."/>
            <person name="Thomas B.C."/>
            <person name="Sharon I."/>
            <person name="Castelle C.J."/>
            <person name="Singh A."/>
            <person name="Wilkins M.J."/>
            <person name="Williams K.H."/>
            <person name="Banfield J.F."/>
        </authorList>
    </citation>
    <scope>NUCLEOTIDE SEQUENCE [LARGE SCALE GENOMIC DNA]</scope>
</reference>
<protein>
    <recommendedName>
        <fullName evidence="3">Thymidylate synthase</fullName>
    </recommendedName>
</protein>
<dbReference type="EMBL" id="LCBN01000002">
    <property type="protein sequence ID" value="KKS14362.1"/>
    <property type="molecule type" value="Genomic_DNA"/>
</dbReference>
<comment type="caution">
    <text evidence="1">The sequence shown here is derived from an EMBL/GenBank/DDBJ whole genome shotgun (WGS) entry which is preliminary data.</text>
</comment>
<dbReference type="Proteomes" id="UP000034753">
    <property type="component" value="Unassembled WGS sequence"/>
</dbReference>
<gene>
    <name evidence="1" type="ORF">UU67_C0002G0028</name>
</gene>
<sequence length="351" mass="40252">MPQPVEVNSGGIIIEADTTTEVLDSVWTNIKSRGKEYTSQRGQVKSLKAVTMIIHRPLDETSNYPYWNQVEDVWYQNNFVRKGMCLPPEIIEPHEDIYPYKYSWRSRYYDGGTGYVKRVVSTLRGLGYDNISFQQKSELEDLLKASFQSCHPETIMAVLAWKRKALLNFYLRNPQILDLELQADRRDTLLSVIEEVKQNPSSRRAITPSFTYESIDHSGVAGGVPVYQNYQLYVDFDRTGNPTGLISMHLHRAMDAMGGTQLDINHDKEWGLIASKRLGAPLKTIIIYCNDIYHHVPTEGANIHLAQKTNIKDWLFSVTDAYDPKTEDIEKRLASKVCQDKISHTLRQFNS</sequence>
<evidence type="ECO:0000313" key="2">
    <source>
        <dbReference type="Proteomes" id="UP000034753"/>
    </source>
</evidence>
<dbReference type="PATRIC" id="fig|1618429.3.peg.62"/>